<evidence type="ECO:0000313" key="4">
    <source>
        <dbReference type="Proteomes" id="UP000054558"/>
    </source>
</evidence>
<protein>
    <recommendedName>
        <fullName evidence="1">Mitochondrial import inner membrane translocase subunit</fullName>
    </recommendedName>
</protein>
<dbReference type="OMA" id="WDVCFAD"/>
<comment type="subunit">
    <text evidence="1">Heterohexamer.</text>
</comment>
<evidence type="ECO:0000256" key="1">
    <source>
        <dbReference type="RuleBase" id="RU367043"/>
    </source>
</evidence>
<dbReference type="Gene3D" id="1.10.287.810">
    <property type="entry name" value="Mitochondrial import inner membrane translocase subunit tim13 like domains"/>
    <property type="match status" value="1"/>
</dbReference>
<comment type="function">
    <text evidence="1">Mitochondrial intermembrane chaperone that participates in the import and insertion of some multi-pass transmembrane proteins into the mitochondrial inner membrane. Also required for the transfer of beta-barrel precursors from the TOM complex to the sorting and assembly machinery (SAM complex) of the outer membrane. Acts as a chaperone-like protein that protects the hydrophobic precursors from aggregation and guide them through the mitochondrial intermembrane space.</text>
</comment>
<dbReference type="Pfam" id="PF02953">
    <property type="entry name" value="zf-Tim10_DDP"/>
    <property type="match status" value="1"/>
</dbReference>
<keyword evidence="1" id="KW-0813">Transport</keyword>
<sequence length="83" mass="9141">MDTSGLGGGAPSFELQQFLEQEKQKAMVNELVAKLTDSCWEKCMGTPGSKLSSGETACFSNCAQRFLETSQLILQKFERMQQG</sequence>
<keyword evidence="1" id="KW-0653">Protein transport</keyword>
<dbReference type="SUPFAM" id="SSF144122">
    <property type="entry name" value="Tim10-like"/>
    <property type="match status" value="1"/>
</dbReference>
<name>A0A1Y1HVK6_KLENI</name>
<keyword evidence="1" id="KW-0143">Chaperone</keyword>
<evidence type="ECO:0000259" key="2">
    <source>
        <dbReference type="Pfam" id="PF02953"/>
    </source>
</evidence>
<evidence type="ECO:0000313" key="3">
    <source>
        <dbReference type="EMBL" id="GAQ81229.1"/>
    </source>
</evidence>
<proteinExistence type="inferred from homology"/>
<dbReference type="STRING" id="105231.A0A1Y1HVK6"/>
<dbReference type="EMBL" id="DF237023">
    <property type="protein sequence ID" value="GAQ81229.1"/>
    <property type="molecule type" value="Genomic_DNA"/>
</dbReference>
<dbReference type="InterPro" id="IPR035427">
    <property type="entry name" value="Tim10-like_dom_sf"/>
</dbReference>
<gene>
    <name evidence="3" type="ORF">KFL_000740300</name>
</gene>
<keyword evidence="1" id="KW-1015">Disulfide bond</keyword>
<comment type="subcellular location">
    <subcellularLocation>
        <location evidence="1">Mitochondrion inner membrane</location>
        <topology evidence="1">Peripheral membrane protein</topology>
        <orientation evidence="1">Intermembrane side</orientation>
    </subcellularLocation>
</comment>
<comment type="domain">
    <text evidence="1">The twin CX3C motif contains 4 conserved Cys residues that form 2 disulfide bonds in the mitochondrial intermembrane space.</text>
</comment>
<reference evidence="3 4" key="1">
    <citation type="journal article" date="2014" name="Nat. Commun.">
        <title>Klebsormidium flaccidum genome reveals primary factors for plant terrestrial adaptation.</title>
        <authorList>
            <person name="Hori K."/>
            <person name="Maruyama F."/>
            <person name="Fujisawa T."/>
            <person name="Togashi T."/>
            <person name="Yamamoto N."/>
            <person name="Seo M."/>
            <person name="Sato S."/>
            <person name="Yamada T."/>
            <person name="Mori H."/>
            <person name="Tajima N."/>
            <person name="Moriyama T."/>
            <person name="Ikeuchi M."/>
            <person name="Watanabe M."/>
            <person name="Wada H."/>
            <person name="Kobayashi K."/>
            <person name="Saito M."/>
            <person name="Masuda T."/>
            <person name="Sasaki-Sekimoto Y."/>
            <person name="Mashiguchi K."/>
            <person name="Awai K."/>
            <person name="Shimojima M."/>
            <person name="Masuda S."/>
            <person name="Iwai M."/>
            <person name="Nobusawa T."/>
            <person name="Narise T."/>
            <person name="Kondo S."/>
            <person name="Saito H."/>
            <person name="Sato R."/>
            <person name="Murakawa M."/>
            <person name="Ihara Y."/>
            <person name="Oshima-Yamada Y."/>
            <person name="Ohtaka K."/>
            <person name="Satoh M."/>
            <person name="Sonobe K."/>
            <person name="Ishii M."/>
            <person name="Ohtani R."/>
            <person name="Kanamori-Sato M."/>
            <person name="Honoki R."/>
            <person name="Miyazaki D."/>
            <person name="Mochizuki H."/>
            <person name="Umetsu J."/>
            <person name="Higashi K."/>
            <person name="Shibata D."/>
            <person name="Kamiya Y."/>
            <person name="Sato N."/>
            <person name="Nakamura Y."/>
            <person name="Tabata S."/>
            <person name="Ida S."/>
            <person name="Kurokawa K."/>
            <person name="Ohta H."/>
        </authorList>
    </citation>
    <scope>NUCLEOTIDE SEQUENCE [LARGE SCALE GENOMIC DNA]</scope>
    <source>
        <strain evidence="3 4">NIES-2285</strain>
    </source>
</reference>
<keyword evidence="1" id="KW-0472">Membrane</keyword>
<dbReference type="InterPro" id="IPR004217">
    <property type="entry name" value="Tim10-like"/>
</dbReference>
<feature type="domain" description="Tim10-like" evidence="2">
    <location>
        <begin position="17"/>
        <end position="78"/>
    </location>
</feature>
<keyword evidence="1" id="KW-0496">Mitochondrion</keyword>
<keyword evidence="1" id="KW-0999">Mitochondrion inner membrane</keyword>
<dbReference type="GO" id="GO:0015031">
    <property type="term" value="P:protein transport"/>
    <property type="evidence" value="ECO:0007669"/>
    <property type="project" value="UniProtKB-KW"/>
</dbReference>
<dbReference type="GO" id="GO:0005743">
    <property type="term" value="C:mitochondrial inner membrane"/>
    <property type="evidence" value="ECO:0007669"/>
    <property type="project" value="UniProtKB-SubCell"/>
</dbReference>
<organism evidence="3 4">
    <name type="scientific">Klebsormidium nitens</name>
    <name type="common">Green alga</name>
    <name type="synonym">Ulothrix nitens</name>
    <dbReference type="NCBI Taxonomy" id="105231"/>
    <lineage>
        <taxon>Eukaryota</taxon>
        <taxon>Viridiplantae</taxon>
        <taxon>Streptophyta</taxon>
        <taxon>Klebsormidiophyceae</taxon>
        <taxon>Klebsormidiales</taxon>
        <taxon>Klebsormidiaceae</taxon>
        <taxon>Klebsormidium</taxon>
    </lineage>
</organism>
<dbReference type="Proteomes" id="UP000054558">
    <property type="component" value="Unassembled WGS sequence"/>
</dbReference>
<accession>A0A1Y1HVK6</accession>
<dbReference type="AlphaFoldDB" id="A0A1Y1HVK6"/>
<comment type="similarity">
    <text evidence="1">Belongs to the small Tim family.</text>
</comment>
<keyword evidence="1" id="KW-0811">Translocation</keyword>
<dbReference type="OrthoDB" id="2018848at2759"/>
<keyword evidence="4" id="KW-1185">Reference proteome</keyword>